<dbReference type="Pfam" id="PF04937">
    <property type="entry name" value="DUF659"/>
    <property type="match status" value="1"/>
</dbReference>
<comment type="caution">
    <text evidence="2">The sequence shown here is derived from an EMBL/GenBank/DDBJ whole genome shotgun (WGS) entry which is preliminary data.</text>
</comment>
<dbReference type="Gramene" id="GBG60008">
    <property type="protein sequence ID" value="GBG60008"/>
    <property type="gene ID" value="CBR_g338"/>
</dbReference>
<sequence length="264" mass="30030">MEFKKKWMRFVYSQHLAFNIFWSEPWLDVVRHFRELSGTVKVLWPSEKEIADIETVVCTADDVAADLGEVGAPFYVIGATIMSDGRKSRDAKPIVNCLGGGSRRVMLVRTMNRVGERDQASDVLAHWIKLFDDFPPRWVNAICTDFASAYIAAGNMLQGPEQRPEHRRITWLPCAVHVYNKMLSDIGCSSSWTKDIIMRGRAMVRFIKEHVAALYSFKRESTQMGLIYSCETRFTSVFEMMERLLAVKSALERTVGSDSSGMVP</sequence>
<reference evidence="2 3" key="1">
    <citation type="journal article" date="2018" name="Cell">
        <title>The Chara Genome: Secondary Complexity and Implications for Plant Terrestrialization.</title>
        <authorList>
            <person name="Nishiyama T."/>
            <person name="Sakayama H."/>
            <person name="Vries J.D."/>
            <person name="Buschmann H."/>
            <person name="Saint-Marcoux D."/>
            <person name="Ullrich K.K."/>
            <person name="Haas F.B."/>
            <person name="Vanderstraeten L."/>
            <person name="Becker D."/>
            <person name="Lang D."/>
            <person name="Vosolsobe S."/>
            <person name="Rombauts S."/>
            <person name="Wilhelmsson P.K.I."/>
            <person name="Janitza P."/>
            <person name="Kern R."/>
            <person name="Heyl A."/>
            <person name="Rumpler F."/>
            <person name="Villalobos L.I.A.C."/>
            <person name="Clay J.M."/>
            <person name="Skokan R."/>
            <person name="Toyoda A."/>
            <person name="Suzuki Y."/>
            <person name="Kagoshima H."/>
            <person name="Schijlen E."/>
            <person name="Tajeshwar N."/>
            <person name="Catarino B."/>
            <person name="Hetherington A.J."/>
            <person name="Saltykova A."/>
            <person name="Bonnot C."/>
            <person name="Breuninger H."/>
            <person name="Symeonidi A."/>
            <person name="Radhakrishnan G.V."/>
            <person name="Van Nieuwerburgh F."/>
            <person name="Deforce D."/>
            <person name="Chang C."/>
            <person name="Karol K.G."/>
            <person name="Hedrich R."/>
            <person name="Ulvskov P."/>
            <person name="Glockner G."/>
            <person name="Delwiche C.F."/>
            <person name="Petrasek J."/>
            <person name="Van de Peer Y."/>
            <person name="Friml J."/>
            <person name="Beilby M."/>
            <person name="Dolan L."/>
            <person name="Kohara Y."/>
            <person name="Sugano S."/>
            <person name="Fujiyama A."/>
            <person name="Delaux P.-M."/>
            <person name="Quint M."/>
            <person name="TheiBen G."/>
            <person name="Hagemann M."/>
            <person name="Harholt J."/>
            <person name="Dunand C."/>
            <person name="Zachgo S."/>
            <person name="Langdale J."/>
            <person name="Maumus F."/>
            <person name="Straeten D.V.D."/>
            <person name="Gould S.B."/>
            <person name="Rensing S.A."/>
        </authorList>
    </citation>
    <scope>NUCLEOTIDE SEQUENCE [LARGE SCALE GENOMIC DNA]</scope>
    <source>
        <strain evidence="2 3">S276</strain>
    </source>
</reference>
<feature type="domain" description="DUF659" evidence="1">
    <location>
        <begin position="76"/>
        <end position="199"/>
    </location>
</feature>
<dbReference type="InterPro" id="IPR012337">
    <property type="entry name" value="RNaseH-like_sf"/>
</dbReference>
<evidence type="ECO:0000259" key="1">
    <source>
        <dbReference type="Pfam" id="PF04937"/>
    </source>
</evidence>
<accession>A0A388JQG3</accession>
<dbReference type="EMBL" id="BFEA01000008">
    <property type="protein sequence ID" value="GBG60008.1"/>
    <property type="molecule type" value="Genomic_DNA"/>
</dbReference>
<dbReference type="InterPro" id="IPR007021">
    <property type="entry name" value="DUF659"/>
</dbReference>
<dbReference type="Proteomes" id="UP000265515">
    <property type="component" value="Unassembled WGS sequence"/>
</dbReference>
<gene>
    <name evidence="2" type="ORF">CBR_g338</name>
</gene>
<dbReference type="AlphaFoldDB" id="A0A388JQG3"/>
<keyword evidence="3" id="KW-1185">Reference proteome</keyword>
<name>A0A388JQG3_CHABU</name>
<dbReference type="OrthoDB" id="1937290at2759"/>
<dbReference type="SUPFAM" id="SSF53098">
    <property type="entry name" value="Ribonuclease H-like"/>
    <property type="match status" value="1"/>
</dbReference>
<proteinExistence type="predicted"/>
<evidence type="ECO:0000313" key="3">
    <source>
        <dbReference type="Proteomes" id="UP000265515"/>
    </source>
</evidence>
<evidence type="ECO:0000313" key="2">
    <source>
        <dbReference type="EMBL" id="GBG60008.1"/>
    </source>
</evidence>
<protein>
    <recommendedName>
        <fullName evidence="1">DUF659 domain-containing protein</fullName>
    </recommendedName>
</protein>
<organism evidence="2 3">
    <name type="scientific">Chara braunii</name>
    <name type="common">Braun's stonewort</name>
    <dbReference type="NCBI Taxonomy" id="69332"/>
    <lineage>
        <taxon>Eukaryota</taxon>
        <taxon>Viridiplantae</taxon>
        <taxon>Streptophyta</taxon>
        <taxon>Charophyceae</taxon>
        <taxon>Charales</taxon>
        <taxon>Characeae</taxon>
        <taxon>Chara</taxon>
    </lineage>
</organism>